<feature type="domain" description="Lcl C-terminal" evidence="1">
    <location>
        <begin position="325"/>
        <end position="450"/>
    </location>
</feature>
<protein>
    <submittedName>
        <fullName evidence="2">DUF1566 domain-containing protein</fullName>
    </submittedName>
</protein>
<organism evidence="2 3">
    <name type="scientific">Microbulbifer elongatus</name>
    <dbReference type="NCBI Taxonomy" id="86173"/>
    <lineage>
        <taxon>Bacteria</taxon>
        <taxon>Pseudomonadati</taxon>
        <taxon>Pseudomonadota</taxon>
        <taxon>Gammaproteobacteria</taxon>
        <taxon>Cellvibrionales</taxon>
        <taxon>Microbulbiferaceae</taxon>
        <taxon>Microbulbifer</taxon>
    </lineage>
</organism>
<evidence type="ECO:0000259" key="1">
    <source>
        <dbReference type="Pfam" id="PF07603"/>
    </source>
</evidence>
<dbReference type="Pfam" id="PF07603">
    <property type="entry name" value="Lcl_C"/>
    <property type="match status" value="2"/>
</dbReference>
<dbReference type="RefSeq" id="WP_255875149.1">
    <property type="nucleotide sequence ID" value="NZ_JACASI010000032.1"/>
</dbReference>
<accession>A0ABT1P3S9</accession>
<dbReference type="Proteomes" id="UP001205566">
    <property type="component" value="Unassembled WGS sequence"/>
</dbReference>
<gene>
    <name evidence="2" type="ORF">HXX02_12040</name>
</gene>
<evidence type="ECO:0000313" key="3">
    <source>
        <dbReference type="Proteomes" id="UP001205566"/>
    </source>
</evidence>
<dbReference type="PANTHER" id="PTHR35812:SF1">
    <property type="entry name" value="LIPOPROTEIN"/>
    <property type="match status" value="1"/>
</dbReference>
<evidence type="ECO:0000313" key="2">
    <source>
        <dbReference type="EMBL" id="MCQ3830177.1"/>
    </source>
</evidence>
<proteinExistence type="predicted"/>
<name>A0ABT1P3S9_9GAMM</name>
<dbReference type="PANTHER" id="PTHR35812">
    <property type="entry name" value="LIPOPROTEIN"/>
    <property type="match status" value="1"/>
</dbReference>
<reference evidence="2" key="1">
    <citation type="thesis" date="2020" institute="Technische Universitat Dresden" country="Dresden, Germany">
        <title>The Agarolytic System of Microbulbifer elongatus PORT2, Isolated from Batu Karas, Pangandaran West Java Indonesia.</title>
        <authorList>
            <person name="Anggraeni S.R."/>
        </authorList>
    </citation>
    <scope>NUCLEOTIDE SEQUENCE</scope>
    <source>
        <strain evidence="2">PORT2</strain>
    </source>
</reference>
<dbReference type="InterPro" id="IPR011460">
    <property type="entry name" value="Lcl_C"/>
</dbReference>
<comment type="caution">
    <text evidence="2">The sequence shown here is derived from an EMBL/GenBank/DDBJ whole genome shotgun (WGS) entry which is preliminary data.</text>
</comment>
<sequence>MICRNKTAQILALALAIAGLSSCTESGRESPPPVRLNDTGITWGADYPRGVNVDCTASVDLQRLPDGESLVGDILSQQDCNQGRDAAGHGSADGAAGFAYRKIGAGGEPLPADAQNWHCVADEITGLAWEVKQPGDGVYGNRGRHDADDVFTWYNPDNSANAGAIGDWNSRYAQCTGYVAGQPATYCNIEEYVSRTNRRGLCGFDDWRVPTMDELSGLVHFGRSAPAIDTNYFPNTKVGFYWSHSPDAELQQRAWAVNFQFGYSAPMPRNNGHHLRLVRDWAEKPEENAINPAPVPALSTAQGCNREQIPSSAPSSRYQLQEDGSVADTETGLIWRACMEGVAGEACDQGEPLALNWAEALTYATALDKKGAASGDDDWRLPNIRELGSLLELQCAGPAINRGFFPNAAQDVWSSSPSNFHTHYSWYVDFATGALTYGEREKPKAIRLVRDAR</sequence>
<keyword evidence="3" id="KW-1185">Reference proteome</keyword>
<feature type="domain" description="Lcl C-terminal" evidence="1">
    <location>
        <begin position="119"/>
        <end position="279"/>
    </location>
</feature>
<dbReference type="PROSITE" id="PS51257">
    <property type="entry name" value="PROKAR_LIPOPROTEIN"/>
    <property type="match status" value="1"/>
</dbReference>
<dbReference type="EMBL" id="JACASI010000032">
    <property type="protein sequence ID" value="MCQ3830177.1"/>
    <property type="molecule type" value="Genomic_DNA"/>
</dbReference>